<dbReference type="SUPFAM" id="SSF74650">
    <property type="entry name" value="Galactose mutarotase-like"/>
    <property type="match status" value="1"/>
</dbReference>
<organism evidence="1 2">
    <name type="scientific">Salix suchowensis</name>
    <dbReference type="NCBI Taxonomy" id="1278906"/>
    <lineage>
        <taxon>Eukaryota</taxon>
        <taxon>Viridiplantae</taxon>
        <taxon>Streptophyta</taxon>
        <taxon>Embryophyta</taxon>
        <taxon>Tracheophyta</taxon>
        <taxon>Spermatophyta</taxon>
        <taxon>Magnoliopsida</taxon>
        <taxon>eudicotyledons</taxon>
        <taxon>Gunneridae</taxon>
        <taxon>Pentapetalae</taxon>
        <taxon>rosids</taxon>
        <taxon>fabids</taxon>
        <taxon>Malpighiales</taxon>
        <taxon>Salicaceae</taxon>
        <taxon>Saliceae</taxon>
        <taxon>Salix</taxon>
    </lineage>
</organism>
<keyword evidence="2" id="KW-1185">Reference proteome</keyword>
<evidence type="ECO:0008006" key="3">
    <source>
        <dbReference type="Google" id="ProtNLM"/>
    </source>
</evidence>
<dbReference type="InterPro" id="IPR014718">
    <property type="entry name" value="GH-type_carb-bd"/>
</dbReference>
<evidence type="ECO:0000313" key="2">
    <source>
        <dbReference type="Proteomes" id="UP001141253"/>
    </source>
</evidence>
<sequence length="53" mass="6062">MPKLPHSYEFRLRVALGSGGDLMLTSHIRNPNADGKQFTFTFAYHTYFSVLDI</sequence>
<proteinExistence type="predicted"/>
<dbReference type="Proteomes" id="UP001141253">
    <property type="component" value="Chromosome 15W"/>
</dbReference>
<dbReference type="Gene3D" id="2.70.98.10">
    <property type="match status" value="1"/>
</dbReference>
<dbReference type="EMBL" id="JAPFFI010000020">
    <property type="protein sequence ID" value="KAJ6340123.1"/>
    <property type="molecule type" value="Genomic_DNA"/>
</dbReference>
<reference evidence="1" key="2">
    <citation type="journal article" date="2023" name="Int. J. Mol. Sci.">
        <title>De Novo Assembly and Annotation of 11 Diverse Shrub Willow (Salix) Genomes Reveals Novel Gene Organization in Sex-Linked Regions.</title>
        <authorList>
            <person name="Hyden B."/>
            <person name="Feng K."/>
            <person name="Yates T.B."/>
            <person name="Jawdy S."/>
            <person name="Cereghino C."/>
            <person name="Smart L.B."/>
            <person name="Muchero W."/>
        </authorList>
    </citation>
    <scope>NUCLEOTIDE SEQUENCE</scope>
    <source>
        <tissue evidence="1">Shoot tip</tissue>
    </source>
</reference>
<dbReference type="InterPro" id="IPR011013">
    <property type="entry name" value="Gal_mutarotase_sf_dom"/>
</dbReference>
<reference evidence="1" key="1">
    <citation type="submission" date="2022-10" db="EMBL/GenBank/DDBJ databases">
        <authorList>
            <person name="Hyden B.L."/>
            <person name="Feng K."/>
            <person name="Yates T."/>
            <person name="Jawdy S."/>
            <person name="Smart L.B."/>
            <person name="Muchero W."/>
        </authorList>
    </citation>
    <scope>NUCLEOTIDE SEQUENCE</scope>
    <source>
        <tissue evidence="1">Shoot tip</tissue>
    </source>
</reference>
<name>A0ABQ9AI12_9ROSI</name>
<dbReference type="PANTHER" id="PTHR11122">
    <property type="entry name" value="APOSPORY-ASSOCIATED PROTEIN C-RELATED"/>
    <property type="match status" value="1"/>
</dbReference>
<gene>
    <name evidence="1" type="ORF">OIU77_007968</name>
</gene>
<protein>
    <recommendedName>
        <fullName evidence="3">Aldose 1-epimerase</fullName>
    </recommendedName>
</protein>
<feature type="non-terminal residue" evidence="1">
    <location>
        <position position="53"/>
    </location>
</feature>
<comment type="caution">
    <text evidence="1">The sequence shown here is derived from an EMBL/GenBank/DDBJ whole genome shotgun (WGS) entry which is preliminary data.</text>
</comment>
<dbReference type="InterPro" id="IPR008183">
    <property type="entry name" value="Aldose_1/G6P_1-epimerase"/>
</dbReference>
<accession>A0ABQ9AI12</accession>
<dbReference type="PANTHER" id="PTHR11122:SF13">
    <property type="entry name" value="GLUCOSE-6-PHOSPHATE 1-EPIMERASE"/>
    <property type="match status" value="1"/>
</dbReference>
<dbReference type="Pfam" id="PF01263">
    <property type="entry name" value="Aldose_epim"/>
    <property type="match status" value="1"/>
</dbReference>
<evidence type="ECO:0000313" key="1">
    <source>
        <dbReference type="EMBL" id="KAJ6340123.1"/>
    </source>
</evidence>